<dbReference type="Gene3D" id="1.10.287.370">
    <property type="match status" value="1"/>
</dbReference>
<comment type="caution">
    <text evidence="6">The sequence shown here is derived from an EMBL/GenBank/DDBJ whole genome shotgun (WGS) entry which is preliminary data.</text>
</comment>
<evidence type="ECO:0000256" key="1">
    <source>
        <dbReference type="ARBA" id="ARBA00008045"/>
    </source>
</evidence>
<gene>
    <name evidence="6" type="ORF">DGYR_LOCUS6363</name>
</gene>
<proteinExistence type="inferred from homology"/>
<comment type="function">
    <text evidence="3 4">Binds specifically to cytosolic chaperonin (c-CPN) and transfers target proteins to it. Binds to nascent polypeptide chain and promotes folding in an environment in which there are many competing pathways for nonnative proteins.</text>
</comment>
<dbReference type="GO" id="GO:0006457">
    <property type="term" value="P:protein folding"/>
    <property type="evidence" value="ECO:0007669"/>
    <property type="project" value="UniProtKB-UniRule"/>
</dbReference>
<evidence type="ECO:0000313" key="6">
    <source>
        <dbReference type="EMBL" id="CAD5117898.1"/>
    </source>
</evidence>
<accession>A0A7I8VQ79</accession>
<dbReference type="Pfam" id="PF01920">
    <property type="entry name" value="Prefoldin_2"/>
    <property type="match status" value="1"/>
</dbReference>
<dbReference type="EMBL" id="CAJFCJ010000007">
    <property type="protein sequence ID" value="CAD5117898.1"/>
    <property type="molecule type" value="Genomic_DNA"/>
</dbReference>
<dbReference type="Proteomes" id="UP000549394">
    <property type="component" value="Unassembled WGS sequence"/>
</dbReference>
<dbReference type="AlphaFoldDB" id="A0A7I8VQ79"/>
<evidence type="ECO:0000256" key="5">
    <source>
        <dbReference type="SAM" id="Coils"/>
    </source>
</evidence>
<dbReference type="InterPro" id="IPR002777">
    <property type="entry name" value="PFD_beta-like"/>
</dbReference>
<dbReference type="CDD" id="cd23165">
    <property type="entry name" value="Prefoldin_4"/>
    <property type="match status" value="1"/>
</dbReference>
<organism evidence="6 7">
    <name type="scientific">Dimorphilus gyrociliatus</name>
    <dbReference type="NCBI Taxonomy" id="2664684"/>
    <lineage>
        <taxon>Eukaryota</taxon>
        <taxon>Metazoa</taxon>
        <taxon>Spiralia</taxon>
        <taxon>Lophotrochozoa</taxon>
        <taxon>Annelida</taxon>
        <taxon>Polychaeta</taxon>
        <taxon>Polychaeta incertae sedis</taxon>
        <taxon>Dinophilidae</taxon>
        <taxon>Dimorphilus</taxon>
    </lineage>
</organism>
<evidence type="ECO:0000256" key="4">
    <source>
        <dbReference type="PIRNR" id="PIRNR016477"/>
    </source>
</evidence>
<dbReference type="FunFam" id="1.10.287.370:FF:000005">
    <property type="entry name" value="Prefoldin subunit 4"/>
    <property type="match status" value="1"/>
</dbReference>
<dbReference type="InterPro" id="IPR009053">
    <property type="entry name" value="Prefoldin"/>
</dbReference>
<dbReference type="GO" id="GO:0051082">
    <property type="term" value="F:unfolded protein binding"/>
    <property type="evidence" value="ECO:0007669"/>
    <property type="project" value="InterPro"/>
</dbReference>
<feature type="coiled-coil region" evidence="5">
    <location>
        <begin position="26"/>
        <end position="117"/>
    </location>
</feature>
<name>A0A7I8VQ79_9ANNE</name>
<dbReference type="PIRSF" id="PIRSF016477">
    <property type="entry name" value="Prefoldin_subunit_4"/>
    <property type="match status" value="1"/>
</dbReference>
<dbReference type="OrthoDB" id="10250441at2759"/>
<keyword evidence="2 4" id="KW-0143">Chaperone</keyword>
<reference evidence="6 7" key="1">
    <citation type="submission" date="2020-08" db="EMBL/GenBank/DDBJ databases">
        <authorList>
            <person name="Hejnol A."/>
        </authorList>
    </citation>
    <scope>NUCLEOTIDE SEQUENCE [LARGE SCALE GENOMIC DNA]</scope>
</reference>
<keyword evidence="5" id="KW-0175">Coiled coil</keyword>
<dbReference type="PANTHER" id="PTHR21100:SF9">
    <property type="entry name" value="PREFOLDIN SUBUNIT 4"/>
    <property type="match status" value="1"/>
</dbReference>
<dbReference type="PANTHER" id="PTHR21100">
    <property type="entry name" value="PREFOLDIN SUBUNIT 4"/>
    <property type="match status" value="1"/>
</dbReference>
<dbReference type="GO" id="GO:0005737">
    <property type="term" value="C:cytoplasm"/>
    <property type="evidence" value="ECO:0007669"/>
    <property type="project" value="TreeGrafter"/>
</dbReference>
<keyword evidence="7" id="KW-1185">Reference proteome</keyword>
<evidence type="ECO:0000313" key="7">
    <source>
        <dbReference type="Proteomes" id="UP000549394"/>
    </source>
</evidence>
<evidence type="ECO:0000256" key="2">
    <source>
        <dbReference type="ARBA" id="ARBA00023186"/>
    </source>
</evidence>
<comment type="subunit">
    <text evidence="4">Heterohexamer of two PFD-alpha type and four PFD-beta type subunits.</text>
</comment>
<sequence length="133" mass="15326">MTTVAKSQPDQDVNVTYEDQQKINTFARYNMKSTDLKEELAEKEKELTNLNDASDEILMLDDDVPIPYQVGEVFVVGDKDESERVIEKEKENIEKVVSNLKKKIEEYQGLMSKLKVDLYARFGNSINLESDDK</sequence>
<dbReference type="InterPro" id="IPR016661">
    <property type="entry name" value="PFDN4"/>
</dbReference>
<dbReference type="SUPFAM" id="SSF46579">
    <property type="entry name" value="Prefoldin"/>
    <property type="match status" value="1"/>
</dbReference>
<comment type="similarity">
    <text evidence="1 4">Belongs to the prefoldin subunit beta family.</text>
</comment>
<evidence type="ECO:0000256" key="3">
    <source>
        <dbReference type="ARBA" id="ARBA00024667"/>
    </source>
</evidence>
<dbReference type="GO" id="GO:0016272">
    <property type="term" value="C:prefoldin complex"/>
    <property type="evidence" value="ECO:0007669"/>
    <property type="project" value="UniProtKB-UniRule"/>
</dbReference>
<protein>
    <recommendedName>
        <fullName evidence="4">Prefoldin subunit 4</fullName>
    </recommendedName>
</protein>